<comment type="caution">
    <text evidence="1">The sequence shown here is derived from an EMBL/GenBank/DDBJ whole genome shotgun (WGS) entry which is preliminary data.</text>
</comment>
<evidence type="ECO:0000313" key="2">
    <source>
        <dbReference type="Proteomes" id="UP000724874"/>
    </source>
</evidence>
<proteinExistence type="predicted"/>
<accession>A0A9P5NLE9</accession>
<protein>
    <submittedName>
        <fullName evidence="1">Uncharacterized protein</fullName>
    </submittedName>
</protein>
<dbReference type="Proteomes" id="UP000724874">
    <property type="component" value="Unassembled WGS sequence"/>
</dbReference>
<organism evidence="1 2">
    <name type="scientific">Gymnopilus junonius</name>
    <name type="common">Spectacular rustgill mushroom</name>
    <name type="synonym">Gymnopilus spectabilis subsp. junonius</name>
    <dbReference type="NCBI Taxonomy" id="109634"/>
    <lineage>
        <taxon>Eukaryota</taxon>
        <taxon>Fungi</taxon>
        <taxon>Dikarya</taxon>
        <taxon>Basidiomycota</taxon>
        <taxon>Agaricomycotina</taxon>
        <taxon>Agaricomycetes</taxon>
        <taxon>Agaricomycetidae</taxon>
        <taxon>Agaricales</taxon>
        <taxon>Agaricineae</taxon>
        <taxon>Hymenogastraceae</taxon>
        <taxon>Gymnopilus</taxon>
    </lineage>
</organism>
<gene>
    <name evidence="1" type="ORF">CPB84DRAFT_1784575</name>
</gene>
<dbReference type="AlphaFoldDB" id="A0A9P5NLE9"/>
<sequence>MKLEHLDASSSKIACTNHESLLSSRYTDVLDFDLQLSYGMRELATDDTFTNDLPPLNPGSEYPLYSDFDDYGSPDSSFTVEFPAYSPLPSPGANWSPSVLAATLLDTPQHDSGPFLSYSVLPYREAESPNNMKFKQIPMASPSMASSEFDIDERKLSAVESAIRRMAWQWEGQMSALEVSLRVMALLRATGLDRRMQMRYRNIGWGPRAMIQRQS</sequence>
<reference evidence="1" key="1">
    <citation type="submission" date="2020-11" db="EMBL/GenBank/DDBJ databases">
        <authorList>
            <consortium name="DOE Joint Genome Institute"/>
            <person name="Ahrendt S."/>
            <person name="Riley R."/>
            <person name="Andreopoulos W."/>
            <person name="LaButti K."/>
            <person name="Pangilinan J."/>
            <person name="Ruiz-duenas F.J."/>
            <person name="Barrasa J.M."/>
            <person name="Sanchez-Garcia M."/>
            <person name="Camarero S."/>
            <person name="Miyauchi S."/>
            <person name="Serrano A."/>
            <person name="Linde D."/>
            <person name="Babiker R."/>
            <person name="Drula E."/>
            <person name="Ayuso-Fernandez I."/>
            <person name="Pacheco R."/>
            <person name="Padilla G."/>
            <person name="Ferreira P."/>
            <person name="Barriuso J."/>
            <person name="Kellner H."/>
            <person name="Castanera R."/>
            <person name="Alfaro M."/>
            <person name="Ramirez L."/>
            <person name="Pisabarro A.G."/>
            <person name="Kuo A."/>
            <person name="Tritt A."/>
            <person name="Lipzen A."/>
            <person name="He G."/>
            <person name="Yan M."/>
            <person name="Ng V."/>
            <person name="Cullen D."/>
            <person name="Martin F."/>
            <person name="Rosso M.-N."/>
            <person name="Henrissat B."/>
            <person name="Hibbett D."/>
            <person name="Martinez A.T."/>
            <person name="Grigoriev I.V."/>
        </authorList>
    </citation>
    <scope>NUCLEOTIDE SEQUENCE</scope>
    <source>
        <strain evidence="1">AH 44721</strain>
    </source>
</reference>
<evidence type="ECO:0000313" key="1">
    <source>
        <dbReference type="EMBL" id="KAF8890804.1"/>
    </source>
</evidence>
<dbReference type="EMBL" id="JADNYJ010000074">
    <property type="protein sequence ID" value="KAF8890804.1"/>
    <property type="molecule type" value="Genomic_DNA"/>
</dbReference>
<name>A0A9P5NLE9_GYMJU</name>
<keyword evidence="2" id="KW-1185">Reference proteome</keyword>